<name>A0A0A9EFX4_ARUDO</name>
<keyword evidence="2" id="KW-0732">Signal</keyword>
<reference evidence="3" key="1">
    <citation type="submission" date="2014-09" db="EMBL/GenBank/DDBJ databases">
        <authorList>
            <person name="Magalhaes I.L.F."/>
            <person name="Oliveira U."/>
            <person name="Santos F.R."/>
            <person name="Vidigal T.H.D.A."/>
            <person name="Brescovit A.D."/>
            <person name="Santos A.J."/>
        </authorList>
    </citation>
    <scope>NUCLEOTIDE SEQUENCE</scope>
    <source>
        <tissue evidence="3">Shoot tissue taken approximately 20 cm above the soil surface</tissue>
    </source>
</reference>
<dbReference type="AlphaFoldDB" id="A0A0A9EFX4"/>
<feature type="region of interest" description="Disordered" evidence="1">
    <location>
        <begin position="52"/>
        <end position="71"/>
    </location>
</feature>
<reference evidence="3" key="2">
    <citation type="journal article" date="2015" name="Data Brief">
        <title>Shoot transcriptome of the giant reed, Arundo donax.</title>
        <authorList>
            <person name="Barrero R.A."/>
            <person name="Guerrero F.D."/>
            <person name="Moolhuijzen P."/>
            <person name="Goolsby J.A."/>
            <person name="Tidwell J."/>
            <person name="Bellgard S.E."/>
            <person name="Bellgard M.I."/>
        </authorList>
    </citation>
    <scope>NUCLEOTIDE SEQUENCE</scope>
    <source>
        <tissue evidence="3">Shoot tissue taken approximately 20 cm above the soil surface</tissue>
    </source>
</reference>
<feature type="chain" id="PRO_5002064289" evidence="2">
    <location>
        <begin position="29"/>
        <end position="177"/>
    </location>
</feature>
<accession>A0A0A9EFX4</accession>
<protein>
    <submittedName>
        <fullName evidence="3">RQCD1</fullName>
    </submittedName>
</protein>
<feature type="signal peptide" evidence="2">
    <location>
        <begin position="1"/>
        <end position="28"/>
    </location>
</feature>
<proteinExistence type="predicted"/>
<evidence type="ECO:0000313" key="3">
    <source>
        <dbReference type="EMBL" id="JAD96765.1"/>
    </source>
</evidence>
<sequence>MQQSEEVRVHCRLGLMCLLIMLGGKVQGRLTQFHGAVQQLCQKSATAVEPNPYMSPFSRMEPPWKRPSPGARGKGINASRLLLPAPLPVEPLDAAASLVPPYRVTCAHRKTNPPAAATPAAGLDGGVPPQPNLRRVGSAGPRARAECSPHCSAAAVRVPRDAVLRRLSSAKRPPGAA</sequence>
<evidence type="ECO:0000256" key="2">
    <source>
        <dbReference type="SAM" id="SignalP"/>
    </source>
</evidence>
<organism evidence="3">
    <name type="scientific">Arundo donax</name>
    <name type="common">Giant reed</name>
    <name type="synonym">Donax arundinaceus</name>
    <dbReference type="NCBI Taxonomy" id="35708"/>
    <lineage>
        <taxon>Eukaryota</taxon>
        <taxon>Viridiplantae</taxon>
        <taxon>Streptophyta</taxon>
        <taxon>Embryophyta</taxon>
        <taxon>Tracheophyta</taxon>
        <taxon>Spermatophyta</taxon>
        <taxon>Magnoliopsida</taxon>
        <taxon>Liliopsida</taxon>
        <taxon>Poales</taxon>
        <taxon>Poaceae</taxon>
        <taxon>PACMAD clade</taxon>
        <taxon>Arundinoideae</taxon>
        <taxon>Arundineae</taxon>
        <taxon>Arundo</taxon>
    </lineage>
</organism>
<evidence type="ECO:0000256" key="1">
    <source>
        <dbReference type="SAM" id="MobiDB-lite"/>
    </source>
</evidence>
<dbReference type="EMBL" id="GBRH01201130">
    <property type="protein sequence ID" value="JAD96765.1"/>
    <property type="molecule type" value="Transcribed_RNA"/>
</dbReference>